<evidence type="ECO:0000313" key="3">
    <source>
        <dbReference type="Proteomes" id="UP000765509"/>
    </source>
</evidence>
<organism evidence="2 3">
    <name type="scientific">Austropuccinia psidii MF-1</name>
    <dbReference type="NCBI Taxonomy" id="1389203"/>
    <lineage>
        <taxon>Eukaryota</taxon>
        <taxon>Fungi</taxon>
        <taxon>Dikarya</taxon>
        <taxon>Basidiomycota</taxon>
        <taxon>Pucciniomycotina</taxon>
        <taxon>Pucciniomycetes</taxon>
        <taxon>Pucciniales</taxon>
        <taxon>Sphaerophragmiaceae</taxon>
        <taxon>Austropuccinia</taxon>
    </lineage>
</organism>
<dbReference type="Proteomes" id="UP000765509">
    <property type="component" value="Unassembled WGS sequence"/>
</dbReference>
<protein>
    <submittedName>
        <fullName evidence="2">Uncharacterized protein</fullName>
    </submittedName>
</protein>
<evidence type="ECO:0000313" key="2">
    <source>
        <dbReference type="EMBL" id="MBW0517314.1"/>
    </source>
</evidence>
<feature type="compositionally biased region" description="Basic and acidic residues" evidence="1">
    <location>
        <begin position="1"/>
        <end position="29"/>
    </location>
</feature>
<feature type="region of interest" description="Disordered" evidence="1">
    <location>
        <begin position="1"/>
        <end position="69"/>
    </location>
</feature>
<comment type="caution">
    <text evidence="2">The sequence shown here is derived from an EMBL/GenBank/DDBJ whole genome shotgun (WGS) entry which is preliminary data.</text>
</comment>
<dbReference type="EMBL" id="AVOT02025834">
    <property type="protein sequence ID" value="MBW0517314.1"/>
    <property type="molecule type" value="Genomic_DNA"/>
</dbReference>
<feature type="compositionally biased region" description="Polar residues" evidence="1">
    <location>
        <begin position="51"/>
        <end position="61"/>
    </location>
</feature>
<keyword evidence="3" id="KW-1185">Reference proteome</keyword>
<dbReference type="AlphaFoldDB" id="A0A9Q3HW99"/>
<evidence type="ECO:0000256" key="1">
    <source>
        <dbReference type="SAM" id="MobiDB-lite"/>
    </source>
</evidence>
<proteinExistence type="predicted"/>
<accession>A0A9Q3HW99</accession>
<sequence length="101" mass="11697">MQDKANDQKIKAWLKKSDYPVRRPEESPERQSSCTSRAAKSFRKQGRDPKSTSTIQETPQRQRQREGQMAQAIIPREESAIDNVFNMARTLIDFTNKGKKD</sequence>
<reference evidence="2" key="1">
    <citation type="submission" date="2021-03" db="EMBL/GenBank/DDBJ databases">
        <title>Draft genome sequence of rust myrtle Austropuccinia psidii MF-1, a brazilian biotype.</title>
        <authorList>
            <person name="Quecine M.C."/>
            <person name="Pachon D.M.R."/>
            <person name="Bonatelli M.L."/>
            <person name="Correr F.H."/>
            <person name="Franceschini L.M."/>
            <person name="Leite T.F."/>
            <person name="Margarido G.R.A."/>
            <person name="Almeida C.A."/>
            <person name="Ferrarezi J.A."/>
            <person name="Labate C.A."/>
        </authorList>
    </citation>
    <scope>NUCLEOTIDE SEQUENCE</scope>
    <source>
        <strain evidence="2">MF-1</strain>
    </source>
</reference>
<name>A0A9Q3HW99_9BASI</name>
<gene>
    <name evidence="2" type="ORF">O181_057029</name>
</gene>